<evidence type="ECO:0000313" key="3">
    <source>
        <dbReference type="Proteomes" id="UP000247689"/>
    </source>
</evidence>
<evidence type="ECO:0000313" key="2">
    <source>
        <dbReference type="EMBL" id="PXF62305.1"/>
    </source>
</evidence>
<proteinExistence type="predicted"/>
<feature type="compositionally biased region" description="Polar residues" evidence="1">
    <location>
        <begin position="39"/>
        <end position="50"/>
    </location>
</feature>
<reference evidence="2 3" key="1">
    <citation type="submission" date="2018-05" db="EMBL/GenBank/DDBJ databases">
        <title>Kangiella spongicola genome sequence.</title>
        <authorList>
            <person name="Maclea K.S."/>
            <person name="Goen A.E."/>
            <person name="Kelley C."/>
            <person name="Underriner A."/>
            <person name="Silverwood T."/>
            <person name="Trachtenberg A.M."/>
        </authorList>
    </citation>
    <scope>NUCLEOTIDE SEQUENCE [LARGE SCALE GENOMIC DNA]</scope>
    <source>
        <strain evidence="2 3">ATCC BAA-2076</strain>
    </source>
</reference>
<dbReference type="Proteomes" id="UP000247689">
    <property type="component" value="Unassembled WGS sequence"/>
</dbReference>
<accession>A0A318D375</accession>
<feature type="region of interest" description="Disordered" evidence="1">
    <location>
        <begin position="39"/>
        <end position="61"/>
    </location>
</feature>
<sequence>MDRIPGKILWAFLTHLPGKITLLKILFFKKKAADAGNLKQNQTMLETPSRSGMRKGDAAFG</sequence>
<evidence type="ECO:0000256" key="1">
    <source>
        <dbReference type="SAM" id="MobiDB-lite"/>
    </source>
</evidence>
<organism evidence="2 3">
    <name type="scientific">Kangiella spongicola</name>
    <dbReference type="NCBI Taxonomy" id="796379"/>
    <lineage>
        <taxon>Bacteria</taxon>
        <taxon>Pseudomonadati</taxon>
        <taxon>Pseudomonadota</taxon>
        <taxon>Gammaproteobacteria</taxon>
        <taxon>Kangiellales</taxon>
        <taxon>Kangiellaceae</taxon>
        <taxon>Kangiella</taxon>
    </lineage>
</organism>
<protein>
    <submittedName>
        <fullName evidence="2">Uncharacterized protein</fullName>
    </submittedName>
</protein>
<comment type="caution">
    <text evidence="2">The sequence shown here is derived from an EMBL/GenBank/DDBJ whole genome shotgun (WGS) entry which is preliminary data.</text>
</comment>
<dbReference type="AlphaFoldDB" id="A0A318D375"/>
<gene>
    <name evidence="2" type="ORF">DL796_12215</name>
</gene>
<name>A0A318D375_9GAMM</name>
<dbReference type="EMBL" id="QICH01000073">
    <property type="protein sequence ID" value="PXF62305.1"/>
    <property type="molecule type" value="Genomic_DNA"/>
</dbReference>
<keyword evidence="3" id="KW-1185">Reference proteome</keyword>